<protein>
    <recommendedName>
        <fullName evidence="4">G-protein coupled receptors family 1 profile domain-containing protein</fullName>
    </recommendedName>
</protein>
<dbReference type="EMBL" id="CAXLJM020000065">
    <property type="protein sequence ID" value="CAL8121266.1"/>
    <property type="molecule type" value="Genomic_DNA"/>
</dbReference>
<evidence type="ECO:0000256" key="1">
    <source>
        <dbReference type="SAM" id="Phobius"/>
    </source>
</evidence>
<dbReference type="Proteomes" id="UP001642540">
    <property type="component" value="Unassembled WGS sequence"/>
</dbReference>
<evidence type="ECO:0000313" key="2">
    <source>
        <dbReference type="EMBL" id="CAL8121266.1"/>
    </source>
</evidence>
<dbReference type="PANTHER" id="PTHR46641:SF2">
    <property type="entry name" value="FMRFAMIDE RECEPTOR"/>
    <property type="match status" value="1"/>
</dbReference>
<feature type="transmembrane region" description="Helical" evidence="1">
    <location>
        <begin position="21"/>
        <end position="41"/>
    </location>
</feature>
<evidence type="ECO:0000313" key="3">
    <source>
        <dbReference type="Proteomes" id="UP001642540"/>
    </source>
</evidence>
<dbReference type="InterPro" id="IPR052954">
    <property type="entry name" value="GPCR-Ligand_Int"/>
</dbReference>
<dbReference type="PANTHER" id="PTHR46641">
    <property type="entry name" value="FMRFAMIDE RECEPTOR-RELATED"/>
    <property type="match status" value="1"/>
</dbReference>
<keyword evidence="1" id="KW-0812">Transmembrane</keyword>
<keyword evidence="1" id="KW-0472">Membrane</keyword>
<keyword evidence="3" id="KW-1185">Reference proteome</keyword>
<comment type="caution">
    <text evidence="2">The sequence shown here is derived from an EMBL/GenBank/DDBJ whole genome shotgun (WGS) entry which is preliminary data.</text>
</comment>
<name>A0ABP1R6H8_9HEXA</name>
<evidence type="ECO:0008006" key="4">
    <source>
        <dbReference type="Google" id="ProtNLM"/>
    </source>
</evidence>
<keyword evidence="1" id="KW-1133">Transmembrane helix</keyword>
<gene>
    <name evidence="2" type="ORF">ODALV1_LOCUS19300</name>
</gene>
<dbReference type="Gene3D" id="1.20.1070.10">
    <property type="entry name" value="Rhodopsin 7-helix transmembrane proteins"/>
    <property type="match status" value="1"/>
</dbReference>
<sequence>MREALTESSSQSDSEEDSVTPMLFAVVVVFGVCYSFEFYRLVLNFARPEYMSQFKYYDYTINHLADIFYVLNSSVNFCIYCLLGKSFRTVFLKVMSSIGCGWCCGITKESPGRKISSSDALTTLSSSKVSVA</sequence>
<proteinExistence type="predicted"/>
<dbReference type="SUPFAM" id="SSF81321">
    <property type="entry name" value="Family A G protein-coupled receptor-like"/>
    <property type="match status" value="1"/>
</dbReference>
<organism evidence="2 3">
    <name type="scientific">Orchesella dallaii</name>
    <dbReference type="NCBI Taxonomy" id="48710"/>
    <lineage>
        <taxon>Eukaryota</taxon>
        <taxon>Metazoa</taxon>
        <taxon>Ecdysozoa</taxon>
        <taxon>Arthropoda</taxon>
        <taxon>Hexapoda</taxon>
        <taxon>Collembola</taxon>
        <taxon>Entomobryomorpha</taxon>
        <taxon>Entomobryoidea</taxon>
        <taxon>Orchesellidae</taxon>
        <taxon>Orchesellinae</taxon>
        <taxon>Orchesella</taxon>
    </lineage>
</organism>
<reference evidence="2 3" key="1">
    <citation type="submission" date="2024-08" db="EMBL/GenBank/DDBJ databases">
        <authorList>
            <person name="Cucini C."/>
            <person name="Frati F."/>
        </authorList>
    </citation>
    <scope>NUCLEOTIDE SEQUENCE [LARGE SCALE GENOMIC DNA]</scope>
</reference>
<accession>A0ABP1R6H8</accession>